<sequence length="119" mass="13153">MNRVTNFTMAAIISSFAFAGASYAEDSVVMNGGPQIEKTLTTFNKAFDVKYLNDYQNQKDQPDAQDTAIPRSEDGVKNIQASIRENKRLVEKLAAKDIKVDDVVNAQQAADGSITFFIR</sequence>
<organism evidence="2 4">
    <name type="scientific">Rhizobium tibeticum</name>
    <dbReference type="NCBI Taxonomy" id="501024"/>
    <lineage>
        <taxon>Bacteria</taxon>
        <taxon>Pseudomonadati</taxon>
        <taxon>Pseudomonadota</taxon>
        <taxon>Alphaproteobacteria</taxon>
        <taxon>Hyphomicrobiales</taxon>
        <taxon>Rhizobiaceae</taxon>
        <taxon>Rhizobium/Agrobacterium group</taxon>
        <taxon>Rhizobium</taxon>
    </lineage>
</organism>
<evidence type="ECO:0000313" key="4">
    <source>
        <dbReference type="Proteomes" id="UP000183063"/>
    </source>
</evidence>
<evidence type="ECO:0000313" key="3">
    <source>
        <dbReference type="EMBL" id="SEP16926.1"/>
    </source>
</evidence>
<reference evidence="3 5" key="3">
    <citation type="submission" date="2016-10" db="EMBL/GenBank/DDBJ databases">
        <authorList>
            <person name="Varghese N."/>
            <person name="Submissions S."/>
        </authorList>
    </citation>
    <scope>NUCLEOTIDE SEQUENCE [LARGE SCALE GENOMIC DNA]</scope>
    <source>
        <strain evidence="3 5">CGMCC 1.7071</strain>
    </source>
</reference>
<dbReference type="AlphaFoldDB" id="A0A1H8VND6"/>
<evidence type="ECO:0000313" key="5">
    <source>
        <dbReference type="Proteomes" id="UP000198939"/>
    </source>
</evidence>
<reference evidence="2" key="2">
    <citation type="submission" date="2016-10" db="EMBL/GenBank/DDBJ databases">
        <authorList>
            <person name="de Groot N.N."/>
        </authorList>
    </citation>
    <scope>NUCLEOTIDE SEQUENCE [LARGE SCALE GENOMIC DNA]</scope>
    <source>
        <strain evidence="2">CCBAU85039</strain>
    </source>
</reference>
<reference evidence="4" key="1">
    <citation type="submission" date="2016-10" db="EMBL/GenBank/DDBJ databases">
        <authorList>
            <person name="Wibberg D."/>
        </authorList>
    </citation>
    <scope>NUCLEOTIDE SEQUENCE [LARGE SCALE GENOMIC DNA]</scope>
</reference>
<dbReference type="OrthoDB" id="8277777at2"/>
<keyword evidence="5" id="KW-1185">Reference proteome</keyword>
<dbReference type="RefSeq" id="WP_072381318.1">
    <property type="nucleotide sequence ID" value="NZ_FNXB01000055.1"/>
</dbReference>
<feature type="signal peptide" evidence="1">
    <location>
        <begin position="1"/>
        <end position="19"/>
    </location>
</feature>
<evidence type="ECO:0000313" key="2">
    <source>
        <dbReference type="EMBL" id="SEI19201.1"/>
    </source>
</evidence>
<protein>
    <submittedName>
        <fullName evidence="2">Uncharacterized protein</fullName>
    </submittedName>
</protein>
<dbReference type="EMBL" id="FOCV01000045">
    <property type="protein sequence ID" value="SEP16926.1"/>
    <property type="molecule type" value="Genomic_DNA"/>
</dbReference>
<dbReference type="EMBL" id="FNXB01000055">
    <property type="protein sequence ID" value="SEI19201.1"/>
    <property type="molecule type" value="Genomic_DNA"/>
</dbReference>
<feature type="chain" id="PRO_5030029918" evidence="1">
    <location>
        <begin position="20"/>
        <end position="119"/>
    </location>
</feature>
<dbReference type="Proteomes" id="UP000198939">
    <property type="component" value="Unassembled WGS sequence"/>
</dbReference>
<dbReference type="Proteomes" id="UP000183063">
    <property type="component" value="Unassembled WGS sequence"/>
</dbReference>
<keyword evidence="1" id="KW-0732">Signal</keyword>
<proteinExistence type="predicted"/>
<gene>
    <name evidence="2" type="ORF">RTCCBAU85039_6102</name>
    <name evidence="3" type="ORF">SAMN05216228_10458</name>
</gene>
<name>A0A1H8VND6_9HYPH</name>
<evidence type="ECO:0000256" key="1">
    <source>
        <dbReference type="SAM" id="SignalP"/>
    </source>
</evidence>
<dbReference type="STRING" id="501024.RTCCBAU85039_6102"/>
<accession>A0A1H8VND6</accession>